<dbReference type="Gene3D" id="1.10.10.10">
    <property type="entry name" value="Winged helix-like DNA-binding domain superfamily/Winged helix DNA-binding domain"/>
    <property type="match status" value="1"/>
</dbReference>
<dbReference type="GO" id="GO:0003700">
    <property type="term" value="F:DNA-binding transcription factor activity"/>
    <property type="evidence" value="ECO:0007669"/>
    <property type="project" value="InterPro"/>
</dbReference>
<dbReference type="STRING" id="1419482.SAMN05444266_11549"/>
<keyword evidence="4" id="KW-0804">Transcription</keyword>
<dbReference type="Pfam" id="PF00126">
    <property type="entry name" value="HTH_1"/>
    <property type="match status" value="1"/>
</dbReference>
<keyword evidence="7" id="KW-1185">Reference proteome</keyword>
<dbReference type="PROSITE" id="PS50931">
    <property type="entry name" value="HTH_LYSR"/>
    <property type="match status" value="1"/>
</dbReference>
<dbReference type="Gene3D" id="3.40.190.290">
    <property type="match status" value="1"/>
</dbReference>
<dbReference type="Proteomes" id="UP000184420">
    <property type="component" value="Unassembled WGS sequence"/>
</dbReference>
<comment type="similarity">
    <text evidence="1">Belongs to the LysR transcriptional regulatory family.</text>
</comment>
<evidence type="ECO:0000256" key="2">
    <source>
        <dbReference type="ARBA" id="ARBA00023015"/>
    </source>
</evidence>
<dbReference type="SUPFAM" id="SSF46785">
    <property type="entry name" value="Winged helix' DNA-binding domain"/>
    <property type="match status" value="1"/>
</dbReference>
<evidence type="ECO:0000256" key="3">
    <source>
        <dbReference type="ARBA" id="ARBA00023125"/>
    </source>
</evidence>
<dbReference type="GO" id="GO:0005829">
    <property type="term" value="C:cytosol"/>
    <property type="evidence" value="ECO:0007669"/>
    <property type="project" value="TreeGrafter"/>
</dbReference>
<accession>A0A1M7MX14</accession>
<evidence type="ECO:0000256" key="4">
    <source>
        <dbReference type="ARBA" id="ARBA00023163"/>
    </source>
</evidence>
<dbReference type="FunFam" id="1.10.10.10:FF:000001">
    <property type="entry name" value="LysR family transcriptional regulator"/>
    <property type="match status" value="1"/>
</dbReference>
<organism evidence="6 7">
    <name type="scientific">Chitinophaga jiangningensis</name>
    <dbReference type="NCBI Taxonomy" id="1419482"/>
    <lineage>
        <taxon>Bacteria</taxon>
        <taxon>Pseudomonadati</taxon>
        <taxon>Bacteroidota</taxon>
        <taxon>Chitinophagia</taxon>
        <taxon>Chitinophagales</taxon>
        <taxon>Chitinophagaceae</taxon>
        <taxon>Chitinophaga</taxon>
    </lineage>
</organism>
<dbReference type="InterPro" id="IPR036388">
    <property type="entry name" value="WH-like_DNA-bd_sf"/>
</dbReference>
<dbReference type="InterPro" id="IPR000847">
    <property type="entry name" value="LysR_HTH_N"/>
</dbReference>
<dbReference type="PRINTS" id="PR00039">
    <property type="entry name" value="HTHLYSR"/>
</dbReference>
<sequence>MELRQLKYFVHAAEKGNFTAAAEELFITQSTLSQQIMQLEAELNTHLFDRIGRKVRLTESGQVMLEHARFVLAEVDKTRQAIEDLQGLLTGELRIGVTYAFTSLLLPLLTSFPKKYPGIRLRIVYASPDELMPKLLAADLDIVLTFHTSGQDDALNMVPLLKSRIVMAVSKNHRLASAKSLPIEALKGVDMILATRGYSSRDFLDEILYKHNIGLSVGIEMNDVHSLLSLVEKGHWATLLNERAVAGWKNIVAIPVKGKEWERRSYIITQKNTHPKKSAVRFMEELLKLTANER</sequence>
<dbReference type="InterPro" id="IPR036390">
    <property type="entry name" value="WH_DNA-bd_sf"/>
</dbReference>
<protein>
    <submittedName>
        <fullName evidence="6">LysR family transcriptional regulator, cyn operon transcriptional activator</fullName>
    </submittedName>
</protein>
<evidence type="ECO:0000313" key="7">
    <source>
        <dbReference type="Proteomes" id="UP000184420"/>
    </source>
</evidence>
<proteinExistence type="inferred from homology"/>
<dbReference type="SUPFAM" id="SSF53850">
    <property type="entry name" value="Periplasmic binding protein-like II"/>
    <property type="match status" value="1"/>
</dbReference>
<dbReference type="CDD" id="cd05466">
    <property type="entry name" value="PBP2_LTTR_substrate"/>
    <property type="match status" value="1"/>
</dbReference>
<evidence type="ECO:0000259" key="5">
    <source>
        <dbReference type="PROSITE" id="PS50931"/>
    </source>
</evidence>
<dbReference type="PANTHER" id="PTHR30419:SF30">
    <property type="entry name" value="LYSR FAMILY TRANSCRIPTIONAL REGULATOR"/>
    <property type="match status" value="1"/>
</dbReference>
<feature type="domain" description="HTH lysR-type" evidence="5">
    <location>
        <begin position="1"/>
        <end position="58"/>
    </location>
</feature>
<gene>
    <name evidence="6" type="ORF">SAMN05444266_11549</name>
</gene>
<evidence type="ECO:0000313" key="6">
    <source>
        <dbReference type="EMBL" id="SHM95716.1"/>
    </source>
</evidence>
<dbReference type="RefSeq" id="WP_073087655.1">
    <property type="nucleotide sequence ID" value="NZ_FRBL01000015.1"/>
</dbReference>
<reference evidence="6 7" key="1">
    <citation type="submission" date="2016-11" db="EMBL/GenBank/DDBJ databases">
        <authorList>
            <person name="Jaros S."/>
            <person name="Januszkiewicz K."/>
            <person name="Wedrychowicz H."/>
        </authorList>
    </citation>
    <scope>NUCLEOTIDE SEQUENCE [LARGE SCALE GENOMIC DNA]</scope>
    <source>
        <strain evidence="6 7">DSM 27406</strain>
    </source>
</reference>
<dbReference type="EMBL" id="FRBL01000015">
    <property type="protein sequence ID" value="SHM95716.1"/>
    <property type="molecule type" value="Genomic_DNA"/>
</dbReference>
<dbReference type="AlphaFoldDB" id="A0A1M7MX14"/>
<dbReference type="PANTHER" id="PTHR30419">
    <property type="entry name" value="HTH-TYPE TRANSCRIPTIONAL REGULATOR YBHD"/>
    <property type="match status" value="1"/>
</dbReference>
<evidence type="ECO:0000256" key="1">
    <source>
        <dbReference type="ARBA" id="ARBA00009437"/>
    </source>
</evidence>
<dbReference type="InterPro" id="IPR050950">
    <property type="entry name" value="HTH-type_LysR_regulators"/>
</dbReference>
<dbReference type="GO" id="GO:0003677">
    <property type="term" value="F:DNA binding"/>
    <property type="evidence" value="ECO:0007669"/>
    <property type="project" value="UniProtKB-KW"/>
</dbReference>
<keyword evidence="2" id="KW-0805">Transcription regulation</keyword>
<name>A0A1M7MX14_9BACT</name>
<dbReference type="OrthoDB" id="9803735at2"/>
<dbReference type="InterPro" id="IPR005119">
    <property type="entry name" value="LysR_subst-bd"/>
</dbReference>
<dbReference type="Pfam" id="PF03466">
    <property type="entry name" value="LysR_substrate"/>
    <property type="match status" value="1"/>
</dbReference>
<keyword evidence="3" id="KW-0238">DNA-binding</keyword>